<sequence>QSHRDFGSEPRSVTMDLLAQYSDSEGEEKPKTAKTSLPTGAAPKAAARQPIPGVDLALLPSVDAAPQVNTTGMSVVAKWAYNTADKRILTNPTIEALSKPLQGPIPEGKVSLEETFNNHKMGRVEKAAMSHLATST</sequence>
<proteinExistence type="predicted"/>
<evidence type="ECO:0000313" key="2">
    <source>
        <dbReference type="EMBL" id="CAK9066588.1"/>
    </source>
</evidence>
<feature type="region of interest" description="Disordered" evidence="1">
    <location>
        <begin position="1"/>
        <end position="46"/>
    </location>
</feature>
<dbReference type="EMBL" id="CAXAMM010030502">
    <property type="protein sequence ID" value="CAK9066588.1"/>
    <property type="molecule type" value="Genomic_DNA"/>
</dbReference>
<evidence type="ECO:0000313" key="3">
    <source>
        <dbReference type="Proteomes" id="UP001642464"/>
    </source>
</evidence>
<dbReference type="Proteomes" id="UP001642464">
    <property type="component" value="Unassembled WGS sequence"/>
</dbReference>
<name>A0ABP0NTA5_9DINO</name>
<protein>
    <submittedName>
        <fullName evidence="2">Pre-mRNA-processing factor 17</fullName>
    </submittedName>
</protein>
<evidence type="ECO:0000256" key="1">
    <source>
        <dbReference type="SAM" id="MobiDB-lite"/>
    </source>
</evidence>
<organism evidence="2 3">
    <name type="scientific">Durusdinium trenchii</name>
    <dbReference type="NCBI Taxonomy" id="1381693"/>
    <lineage>
        <taxon>Eukaryota</taxon>
        <taxon>Sar</taxon>
        <taxon>Alveolata</taxon>
        <taxon>Dinophyceae</taxon>
        <taxon>Suessiales</taxon>
        <taxon>Symbiodiniaceae</taxon>
        <taxon>Durusdinium</taxon>
    </lineage>
</organism>
<comment type="caution">
    <text evidence="2">The sequence shown here is derived from an EMBL/GenBank/DDBJ whole genome shotgun (WGS) entry which is preliminary data.</text>
</comment>
<accession>A0ABP0NTA5</accession>
<keyword evidence="3" id="KW-1185">Reference proteome</keyword>
<reference evidence="2 3" key="1">
    <citation type="submission" date="2024-02" db="EMBL/GenBank/DDBJ databases">
        <authorList>
            <person name="Chen Y."/>
            <person name="Shah S."/>
            <person name="Dougan E. K."/>
            <person name="Thang M."/>
            <person name="Chan C."/>
        </authorList>
    </citation>
    <scope>NUCLEOTIDE SEQUENCE [LARGE SCALE GENOMIC DNA]</scope>
</reference>
<gene>
    <name evidence="2" type="ORF">SCF082_LOCUS33865</name>
</gene>
<feature type="non-terminal residue" evidence="2">
    <location>
        <position position="1"/>
    </location>
</feature>